<keyword evidence="2" id="KW-1185">Reference proteome</keyword>
<evidence type="ECO:0000313" key="2">
    <source>
        <dbReference type="Proteomes" id="UP000004994"/>
    </source>
</evidence>
<dbReference type="Gramene" id="Solyc09g072877.1.1">
    <property type="protein sequence ID" value="Solyc09g072877.1.1"/>
    <property type="gene ID" value="Solyc09g072877.1"/>
</dbReference>
<accession>A0A3Q7J0S9</accession>
<proteinExistence type="predicted"/>
<dbReference type="EnsemblPlants" id="Solyc09g072877.1.1">
    <property type="protein sequence ID" value="Solyc09g072877.1.1"/>
    <property type="gene ID" value="Solyc09g072877.1"/>
</dbReference>
<evidence type="ECO:0000313" key="1">
    <source>
        <dbReference type="EnsemblPlants" id="Solyc09g072877.1.1"/>
    </source>
</evidence>
<dbReference type="InParanoid" id="A0A3Q7J0S9"/>
<name>A0A3Q7J0S9_SOLLC</name>
<reference evidence="1" key="2">
    <citation type="submission" date="2019-01" db="UniProtKB">
        <authorList>
            <consortium name="EnsemblPlants"/>
        </authorList>
    </citation>
    <scope>IDENTIFICATION</scope>
    <source>
        <strain evidence="1">cv. Heinz 1706</strain>
    </source>
</reference>
<reference evidence="1" key="1">
    <citation type="journal article" date="2012" name="Nature">
        <title>The tomato genome sequence provides insights into fleshy fruit evolution.</title>
        <authorList>
            <consortium name="Tomato Genome Consortium"/>
        </authorList>
    </citation>
    <scope>NUCLEOTIDE SEQUENCE [LARGE SCALE GENOMIC DNA]</scope>
    <source>
        <strain evidence="1">cv. Heinz 1706</strain>
    </source>
</reference>
<protein>
    <submittedName>
        <fullName evidence="1">Uncharacterized protein</fullName>
    </submittedName>
</protein>
<dbReference type="AlphaFoldDB" id="A0A3Q7J0S9"/>
<organism evidence="1">
    <name type="scientific">Solanum lycopersicum</name>
    <name type="common">Tomato</name>
    <name type="synonym">Lycopersicon esculentum</name>
    <dbReference type="NCBI Taxonomy" id="4081"/>
    <lineage>
        <taxon>Eukaryota</taxon>
        <taxon>Viridiplantae</taxon>
        <taxon>Streptophyta</taxon>
        <taxon>Embryophyta</taxon>
        <taxon>Tracheophyta</taxon>
        <taxon>Spermatophyta</taxon>
        <taxon>Magnoliopsida</taxon>
        <taxon>eudicotyledons</taxon>
        <taxon>Gunneridae</taxon>
        <taxon>Pentapetalae</taxon>
        <taxon>asterids</taxon>
        <taxon>lamiids</taxon>
        <taxon>Solanales</taxon>
        <taxon>Solanaceae</taxon>
        <taxon>Solanoideae</taxon>
        <taxon>Solaneae</taxon>
        <taxon>Solanum</taxon>
        <taxon>Solanum subgen. Lycopersicon</taxon>
    </lineage>
</organism>
<sequence>MLASTAILVFTRHNQHACFKETLLSPKVFPDFSIKAIFMYCFCLVELLNKIRSRRASSKKIIQHHKLKKDDKSRTILTDYAMHESFMRKRFERVCTEWLINLEVTDICQLQKSTNEPCLKLQHLAIAKCNE</sequence>
<dbReference type="Proteomes" id="UP000004994">
    <property type="component" value="Chromosome 9"/>
</dbReference>